<feature type="compositionally biased region" description="Low complexity" evidence="8">
    <location>
        <begin position="192"/>
        <end position="203"/>
    </location>
</feature>
<dbReference type="GO" id="GO:0045292">
    <property type="term" value="P:mRNA cis splicing, via spliceosome"/>
    <property type="evidence" value="ECO:0007669"/>
    <property type="project" value="TreeGrafter"/>
</dbReference>
<dbReference type="GO" id="GO:0006884">
    <property type="term" value="P:cell volume homeostasis"/>
    <property type="evidence" value="ECO:0007669"/>
    <property type="project" value="InterPro"/>
</dbReference>
<dbReference type="GO" id="GO:0005681">
    <property type="term" value="C:spliceosomal complex"/>
    <property type="evidence" value="ECO:0007669"/>
    <property type="project" value="TreeGrafter"/>
</dbReference>
<evidence type="ECO:0000256" key="3">
    <source>
        <dbReference type="ARBA" id="ARBA00007054"/>
    </source>
</evidence>
<dbReference type="GO" id="GO:0000387">
    <property type="term" value="P:spliceosomal snRNP assembly"/>
    <property type="evidence" value="ECO:0007669"/>
    <property type="project" value="InterPro"/>
</dbReference>
<dbReference type="InterPro" id="IPR003521">
    <property type="entry name" value="ICln"/>
</dbReference>
<proteinExistence type="inferred from homology"/>
<dbReference type="OMA" id="CIWSCEE"/>
<dbReference type="Gene3D" id="2.30.29.30">
    <property type="entry name" value="Pleckstrin-homology domain (PH domain)/Phosphotyrosine-binding domain (PTB)"/>
    <property type="match status" value="1"/>
</dbReference>
<dbReference type="Pfam" id="PF03517">
    <property type="entry name" value="Voldacs"/>
    <property type="match status" value="1"/>
</dbReference>
<evidence type="ECO:0000256" key="8">
    <source>
        <dbReference type="SAM" id="MobiDB-lite"/>
    </source>
</evidence>
<dbReference type="PANTHER" id="PTHR21399:SF0">
    <property type="entry name" value="METHYLOSOME SUBUNIT PICLN"/>
    <property type="match status" value="1"/>
</dbReference>
<dbReference type="Proteomes" id="UP000887568">
    <property type="component" value="Unplaced"/>
</dbReference>
<feature type="region of interest" description="Disordered" evidence="8">
    <location>
        <begin position="146"/>
        <end position="242"/>
    </location>
</feature>
<evidence type="ECO:0000256" key="6">
    <source>
        <dbReference type="ARBA" id="ARBA00023242"/>
    </source>
</evidence>
<dbReference type="EnsemblMetazoa" id="XM_038194298.1">
    <property type="protein sequence ID" value="XP_038050226.1"/>
    <property type="gene ID" value="LOC119723576"/>
</dbReference>
<accession>A0A913ZGQ3</accession>
<name>A0A913ZGQ3_PATMI</name>
<keyword evidence="10" id="KW-1185">Reference proteome</keyword>
<dbReference type="PRINTS" id="PR01348">
    <property type="entry name" value="ICLNCHANNEL"/>
</dbReference>
<dbReference type="GeneID" id="119723576"/>
<evidence type="ECO:0000256" key="2">
    <source>
        <dbReference type="ARBA" id="ARBA00004496"/>
    </source>
</evidence>
<dbReference type="InterPro" id="IPR039924">
    <property type="entry name" value="ICln/Lot5/Saf5"/>
</dbReference>
<dbReference type="GO" id="GO:0005886">
    <property type="term" value="C:plasma membrane"/>
    <property type="evidence" value="ECO:0007669"/>
    <property type="project" value="InterPro"/>
</dbReference>
<feature type="region of interest" description="Disordered" evidence="8">
    <location>
        <begin position="98"/>
        <end position="124"/>
    </location>
</feature>
<evidence type="ECO:0000256" key="4">
    <source>
        <dbReference type="ARBA" id="ARBA00015653"/>
    </source>
</evidence>
<evidence type="ECO:0000313" key="9">
    <source>
        <dbReference type="EnsemblMetazoa" id="XP_038050226.1"/>
    </source>
</evidence>
<sequence length="242" mass="26069">MSLKMSLLSATQAPADGVRHKQNNVALHVERENLGNGVLYIAESYVSWINATNQGVKIPYPAISLHAVSRDLTAYPHECLYLMIDTALMPELLQIPISRDTGGAGDNEDDEEEETQPDQAGAIRELRFIPDNKQALEPMFTVMSDCQTLHPDPEDSEPSDEDFGDEFDDAEEDMGEDCAEGVEGSSVDEVTGQAGQGQQARAGLNGHAGGGTIKMAAQSGSGERDEAMDTGQFADADMEPDH</sequence>
<comment type="function">
    <text evidence="7">Involved in both the assembly of spliceosomal snRNPs and the methylation of Sm proteins. Chaperone that regulates the assembly of spliceosomal U1, U2, U4 and U5 small nuclear ribonucleoproteins (snRNPs), the building blocks of the spliceosome, and thereby plays an important role in the splicing of cellular pre-mRNAs. Most spliceosomal snRNPs contain a common set of Sm proteins SNRPB, SNRPD1, SNRPD2, SNRPD3, SNRPE, SNRPF and SNRPG that assemble in a heptameric protein ring on the Sm site of the small nuclear RNA to form the core snRNP (Sm core). In the cytosol, the Sm proteins SNRPD1, SNRPD2, SNRPE, SNRPF and SNRPG are trapped in an inactive 6S pICln-Sm complex by the chaperone CLNS1A that controls the assembly of the core snRNP. Dissociation by the SMN complex of CLNS1A from the trapped Sm proteins and their transfer to an SMN-Sm complex triggers the assembly of core snRNPs and their transport to the nucleus.</text>
</comment>
<reference evidence="9" key="1">
    <citation type="submission" date="2022-11" db="UniProtKB">
        <authorList>
            <consortium name="EnsemblMetazoa"/>
        </authorList>
    </citation>
    <scope>IDENTIFICATION</scope>
</reference>
<dbReference type="GO" id="GO:0034709">
    <property type="term" value="C:methylosome"/>
    <property type="evidence" value="ECO:0007669"/>
    <property type="project" value="InterPro"/>
</dbReference>
<dbReference type="GO" id="GO:0005829">
    <property type="term" value="C:cytosol"/>
    <property type="evidence" value="ECO:0007669"/>
    <property type="project" value="InterPro"/>
</dbReference>
<organism evidence="9 10">
    <name type="scientific">Patiria miniata</name>
    <name type="common">Bat star</name>
    <name type="synonym">Asterina miniata</name>
    <dbReference type="NCBI Taxonomy" id="46514"/>
    <lineage>
        <taxon>Eukaryota</taxon>
        <taxon>Metazoa</taxon>
        <taxon>Echinodermata</taxon>
        <taxon>Eleutherozoa</taxon>
        <taxon>Asterozoa</taxon>
        <taxon>Asteroidea</taxon>
        <taxon>Valvatacea</taxon>
        <taxon>Valvatida</taxon>
        <taxon>Asterinidae</taxon>
        <taxon>Patiria</taxon>
    </lineage>
</organism>
<dbReference type="PANTHER" id="PTHR21399">
    <property type="entry name" value="CHLORIDE CONDUCTANCE REGULATORY PROTEIN ICLN"/>
    <property type="match status" value="1"/>
</dbReference>
<keyword evidence="6" id="KW-0539">Nucleus</keyword>
<feature type="compositionally biased region" description="Acidic residues" evidence="8">
    <location>
        <begin position="106"/>
        <end position="116"/>
    </location>
</feature>
<dbReference type="InterPro" id="IPR011993">
    <property type="entry name" value="PH-like_dom_sf"/>
</dbReference>
<dbReference type="OrthoDB" id="19714at2759"/>
<keyword evidence="5" id="KW-0963">Cytoplasm</keyword>
<feature type="compositionally biased region" description="Acidic residues" evidence="8">
    <location>
        <begin position="154"/>
        <end position="180"/>
    </location>
</feature>
<dbReference type="GO" id="GO:0006821">
    <property type="term" value="P:chloride transport"/>
    <property type="evidence" value="ECO:0007669"/>
    <property type="project" value="InterPro"/>
</dbReference>
<comment type="subcellular location">
    <subcellularLocation>
        <location evidence="2">Cytoplasm</location>
    </subcellularLocation>
    <subcellularLocation>
        <location evidence="1">Nucleus</location>
    </subcellularLocation>
</comment>
<evidence type="ECO:0000256" key="1">
    <source>
        <dbReference type="ARBA" id="ARBA00004123"/>
    </source>
</evidence>
<dbReference type="AlphaFoldDB" id="A0A913ZGQ3"/>
<evidence type="ECO:0000256" key="7">
    <source>
        <dbReference type="ARBA" id="ARBA00045890"/>
    </source>
</evidence>
<evidence type="ECO:0000256" key="5">
    <source>
        <dbReference type="ARBA" id="ARBA00022490"/>
    </source>
</evidence>
<dbReference type="RefSeq" id="XP_038050226.1">
    <property type="nucleotide sequence ID" value="XM_038194298.1"/>
</dbReference>
<comment type="similarity">
    <text evidence="3">Belongs to the pICln (TC 1.A.47) family.</text>
</comment>
<evidence type="ECO:0000313" key="10">
    <source>
        <dbReference type="Proteomes" id="UP000887568"/>
    </source>
</evidence>
<dbReference type="GO" id="GO:0034715">
    <property type="term" value="C:pICln-Sm protein complex"/>
    <property type="evidence" value="ECO:0007669"/>
    <property type="project" value="InterPro"/>
</dbReference>
<protein>
    <recommendedName>
        <fullName evidence="4">Methylosome subunit pICln</fullName>
    </recommendedName>
</protein>